<organism evidence="2 3">
    <name type="scientific">Cymbomonas tetramitiformis</name>
    <dbReference type="NCBI Taxonomy" id="36881"/>
    <lineage>
        <taxon>Eukaryota</taxon>
        <taxon>Viridiplantae</taxon>
        <taxon>Chlorophyta</taxon>
        <taxon>Pyramimonadophyceae</taxon>
        <taxon>Pyramimonadales</taxon>
        <taxon>Pyramimonadaceae</taxon>
        <taxon>Cymbomonas</taxon>
    </lineage>
</organism>
<keyword evidence="1" id="KW-0175">Coiled coil</keyword>
<comment type="caution">
    <text evidence="2">The sequence shown here is derived from an EMBL/GenBank/DDBJ whole genome shotgun (WGS) entry which is preliminary data.</text>
</comment>
<protein>
    <submittedName>
        <fullName evidence="2">Uncharacterized protein</fullName>
    </submittedName>
</protein>
<evidence type="ECO:0000256" key="1">
    <source>
        <dbReference type="SAM" id="Coils"/>
    </source>
</evidence>
<evidence type="ECO:0000313" key="3">
    <source>
        <dbReference type="Proteomes" id="UP001190700"/>
    </source>
</evidence>
<dbReference type="Proteomes" id="UP001190700">
    <property type="component" value="Unassembled WGS sequence"/>
</dbReference>
<evidence type="ECO:0000313" key="2">
    <source>
        <dbReference type="EMBL" id="KAK3232862.1"/>
    </source>
</evidence>
<feature type="coiled-coil region" evidence="1">
    <location>
        <begin position="12"/>
        <end position="39"/>
    </location>
</feature>
<name>A0AAE0BAL5_9CHLO</name>
<keyword evidence="3" id="KW-1185">Reference proteome</keyword>
<reference evidence="2 3" key="1">
    <citation type="journal article" date="2015" name="Genome Biol. Evol.">
        <title>Comparative Genomics of a Bacterivorous Green Alga Reveals Evolutionary Causalities and Consequences of Phago-Mixotrophic Mode of Nutrition.</title>
        <authorList>
            <person name="Burns J.A."/>
            <person name="Paasch A."/>
            <person name="Narechania A."/>
            <person name="Kim E."/>
        </authorList>
    </citation>
    <scope>NUCLEOTIDE SEQUENCE [LARGE SCALE GENOMIC DNA]</scope>
    <source>
        <strain evidence="2 3">PLY_AMNH</strain>
    </source>
</reference>
<dbReference type="AlphaFoldDB" id="A0AAE0BAL5"/>
<sequence length="485" mass="54867">MEALPEQQAAMMSLMMQQMKDLNARVEVAKETAAKAVSQAGGTAQSGDAELEQLKRLALRSSRRGECVPTRPATLETDMPQMYDLYHDKTYNALSKRTNSSMRYEQLVPVPALSHMHDAIAYSELILDWLQDEKEPPTVEDLAERVYTAHNTLKGVFAYSEGVFAYSEVTLDWLQDEKEPPTVEDLAERVYTAHNTLKGVFALLINRYAMIQLRASMESDLAERVYTAHNTLKGVFAYSEVTLDWLQDEKEPPTVEDLAERVYTAHNTLKGVFAYSEVTLDWLQDEKEPPTVEDLAERVYTAHNTLKGVFALLINRYAMIQLRASMESDLAERVYTAHNTLKGVFAYSEVTLDWLQDEKEPPTVEDLAERVYTAHNTLKGVFAYSEVTLDWLQDEKEPPTVEDLAERVYTAHNTLKGVFALLINRYAMIQLRASMESDLAERVYTAHNTLKGVFALLINLEPNDTCSSVPFALANRNFTGTYGTL</sequence>
<gene>
    <name evidence="2" type="ORF">CYMTET_56814</name>
</gene>
<dbReference type="EMBL" id="LGRX02035866">
    <property type="protein sequence ID" value="KAK3232862.1"/>
    <property type="molecule type" value="Genomic_DNA"/>
</dbReference>
<accession>A0AAE0BAL5</accession>
<proteinExistence type="predicted"/>